<evidence type="ECO:0000313" key="1">
    <source>
        <dbReference type="EMBL" id="MFD1736484.1"/>
    </source>
</evidence>
<accession>A0ABW4LMU2</accession>
<protein>
    <recommendedName>
        <fullName evidence="3">Holin</fullName>
    </recommendedName>
</protein>
<sequence length="61" mass="6662">MKKENMKKEVIVFLLLLGIGVALSILEGFEIHIPNPLEGLIVLLEPITMAIRSFISGSVEG</sequence>
<evidence type="ECO:0008006" key="3">
    <source>
        <dbReference type="Google" id="ProtNLM"/>
    </source>
</evidence>
<reference evidence="2" key="1">
    <citation type="journal article" date="2019" name="Int. J. Syst. Evol. Microbiol.">
        <title>The Global Catalogue of Microorganisms (GCM) 10K type strain sequencing project: providing services to taxonomists for standard genome sequencing and annotation.</title>
        <authorList>
            <consortium name="The Broad Institute Genomics Platform"/>
            <consortium name="The Broad Institute Genome Sequencing Center for Infectious Disease"/>
            <person name="Wu L."/>
            <person name="Ma J."/>
        </authorList>
    </citation>
    <scope>NUCLEOTIDE SEQUENCE [LARGE SCALE GENOMIC DNA]</scope>
    <source>
        <strain evidence="2">CCUG 49339</strain>
    </source>
</reference>
<evidence type="ECO:0000313" key="2">
    <source>
        <dbReference type="Proteomes" id="UP001597214"/>
    </source>
</evidence>
<proteinExistence type="predicted"/>
<organism evidence="1 2">
    <name type="scientific">Bacillus salitolerans</name>
    <dbReference type="NCBI Taxonomy" id="1437434"/>
    <lineage>
        <taxon>Bacteria</taxon>
        <taxon>Bacillati</taxon>
        <taxon>Bacillota</taxon>
        <taxon>Bacilli</taxon>
        <taxon>Bacillales</taxon>
        <taxon>Bacillaceae</taxon>
        <taxon>Bacillus</taxon>
    </lineage>
</organism>
<name>A0ABW4LMU2_9BACI</name>
<comment type="caution">
    <text evidence="1">The sequence shown here is derived from an EMBL/GenBank/DDBJ whole genome shotgun (WGS) entry which is preliminary data.</text>
</comment>
<keyword evidence="2" id="KW-1185">Reference proteome</keyword>
<dbReference type="EMBL" id="JBHUEM010000008">
    <property type="protein sequence ID" value="MFD1736484.1"/>
    <property type="molecule type" value="Genomic_DNA"/>
</dbReference>
<gene>
    <name evidence="1" type="ORF">ACFSCX_07890</name>
</gene>
<dbReference type="Proteomes" id="UP001597214">
    <property type="component" value="Unassembled WGS sequence"/>
</dbReference>
<dbReference type="RefSeq" id="WP_377927641.1">
    <property type="nucleotide sequence ID" value="NZ_JBHUEM010000008.1"/>
</dbReference>